<evidence type="ECO:0000259" key="17">
    <source>
        <dbReference type="PROSITE" id="PS50027"/>
    </source>
</evidence>
<keyword evidence="11 13" id="KW-0424">Laminin EGF-like domain</keyword>
<feature type="disulfide bond" evidence="12">
    <location>
        <begin position="42"/>
        <end position="57"/>
    </location>
</feature>
<dbReference type="Gene3D" id="2.60.120.200">
    <property type="match status" value="2"/>
</dbReference>
<dbReference type="PROSITE" id="PS50027">
    <property type="entry name" value="EGF_LAM_2"/>
    <property type="match status" value="9"/>
</dbReference>
<dbReference type="SUPFAM" id="SSF57424">
    <property type="entry name" value="LDL receptor-like module"/>
    <property type="match status" value="1"/>
</dbReference>
<keyword evidence="2" id="KW-0964">Secreted</keyword>
<keyword evidence="9 13" id="KW-1015">Disulfide bond</keyword>
<feature type="disulfide bond" evidence="12">
    <location>
        <begin position="30"/>
        <end position="48"/>
    </location>
</feature>
<dbReference type="SUPFAM" id="SSF57196">
    <property type="entry name" value="EGF/Laminin"/>
    <property type="match status" value="10"/>
</dbReference>
<dbReference type="Pfam" id="PF00629">
    <property type="entry name" value="MAM"/>
    <property type="match status" value="2"/>
</dbReference>
<dbReference type="CDD" id="cd06263">
    <property type="entry name" value="MAM"/>
    <property type="match status" value="2"/>
</dbReference>
<evidence type="ECO:0000256" key="5">
    <source>
        <dbReference type="ARBA" id="ARBA00022737"/>
    </source>
</evidence>
<accession>C3YQX1</accession>
<dbReference type="InterPro" id="IPR050440">
    <property type="entry name" value="Laminin/Netrin_ECM"/>
</dbReference>
<feature type="disulfide bond" evidence="12">
    <location>
        <begin position="23"/>
        <end position="35"/>
    </location>
</feature>
<dbReference type="InterPro" id="IPR023415">
    <property type="entry name" value="LDLR_class-A_CS"/>
</dbReference>
<dbReference type="InterPro" id="IPR000998">
    <property type="entry name" value="MAM_dom"/>
</dbReference>
<dbReference type="CDD" id="cd00055">
    <property type="entry name" value="EGF_Lam"/>
    <property type="match status" value="9"/>
</dbReference>
<dbReference type="SMART" id="SM00192">
    <property type="entry name" value="LDLa"/>
    <property type="match status" value="1"/>
</dbReference>
<feature type="disulfide bond" evidence="13">
    <location>
        <begin position="363"/>
        <end position="372"/>
    </location>
</feature>
<dbReference type="Gene3D" id="4.10.400.10">
    <property type="entry name" value="Low-density Lipoprotein Receptor"/>
    <property type="match status" value="1"/>
</dbReference>
<feature type="disulfide bond" evidence="13">
    <location>
        <begin position="310"/>
        <end position="319"/>
    </location>
</feature>
<dbReference type="InParanoid" id="C3YQX1"/>
<evidence type="ECO:0000256" key="10">
    <source>
        <dbReference type="ARBA" id="ARBA00023180"/>
    </source>
</evidence>
<feature type="disulfide bond" evidence="13">
    <location>
        <begin position="202"/>
        <end position="211"/>
    </location>
</feature>
<dbReference type="InterPro" id="IPR002172">
    <property type="entry name" value="LDrepeatLR_classA_rpt"/>
</dbReference>
<feature type="domain" description="Laminin EGF-like" evidence="17">
    <location>
        <begin position="237"/>
        <end position="285"/>
    </location>
</feature>
<dbReference type="SMART" id="SM00180">
    <property type="entry name" value="EGF_Lam"/>
    <property type="match status" value="11"/>
</dbReference>
<feature type="compositionally biased region" description="Low complexity" evidence="14">
    <location>
        <begin position="1112"/>
        <end position="1132"/>
    </location>
</feature>
<evidence type="ECO:0000256" key="3">
    <source>
        <dbReference type="ARBA" id="ARBA00022530"/>
    </source>
</evidence>
<feature type="disulfide bond" evidence="13">
    <location>
        <begin position="255"/>
        <end position="264"/>
    </location>
</feature>
<dbReference type="Pfam" id="PF24973">
    <property type="entry name" value="EGF_LMN_ATRN"/>
    <property type="match status" value="10"/>
</dbReference>
<organism>
    <name type="scientific">Branchiostoma floridae</name>
    <name type="common">Florida lancelet</name>
    <name type="synonym">Amphioxus</name>
    <dbReference type="NCBI Taxonomy" id="7739"/>
    <lineage>
        <taxon>Eukaryota</taxon>
        <taxon>Metazoa</taxon>
        <taxon>Chordata</taxon>
        <taxon>Cephalochordata</taxon>
        <taxon>Leptocardii</taxon>
        <taxon>Amphioxiformes</taxon>
        <taxon>Branchiostomatidae</taxon>
        <taxon>Branchiostoma</taxon>
    </lineage>
</organism>
<keyword evidence="6" id="KW-0084">Basement membrane</keyword>
<dbReference type="PROSITE" id="PS50068">
    <property type="entry name" value="LDLRA_2"/>
    <property type="match status" value="1"/>
</dbReference>
<feature type="domain" description="MAM" evidence="18">
    <location>
        <begin position="892"/>
        <end position="1056"/>
    </location>
</feature>
<feature type="compositionally biased region" description="Low complexity" evidence="14">
    <location>
        <begin position="1081"/>
        <end position="1098"/>
    </location>
</feature>
<dbReference type="PROSITE" id="PS01248">
    <property type="entry name" value="EGF_LAM_1"/>
    <property type="match status" value="3"/>
</dbReference>
<feature type="domain" description="Laminin EGF-like" evidence="17">
    <location>
        <begin position="128"/>
        <end position="176"/>
    </location>
</feature>
<dbReference type="PROSITE" id="PS01209">
    <property type="entry name" value="LDLRA_1"/>
    <property type="match status" value="1"/>
</dbReference>
<reference evidence="19" key="1">
    <citation type="journal article" date="2008" name="Nature">
        <title>The amphioxus genome and the evolution of the chordate karyotype.</title>
        <authorList>
            <consortium name="US DOE Joint Genome Institute (JGI-PGF)"/>
            <person name="Putnam N.H."/>
            <person name="Butts T."/>
            <person name="Ferrier D.E.K."/>
            <person name="Furlong R.F."/>
            <person name="Hellsten U."/>
            <person name="Kawashima T."/>
            <person name="Robinson-Rechavi M."/>
            <person name="Shoguchi E."/>
            <person name="Terry A."/>
            <person name="Yu J.-K."/>
            <person name="Benito-Gutierrez E.L."/>
            <person name="Dubchak I."/>
            <person name="Garcia-Fernandez J."/>
            <person name="Gibson-Brown J.J."/>
            <person name="Grigoriev I.V."/>
            <person name="Horton A.C."/>
            <person name="de Jong P.J."/>
            <person name="Jurka J."/>
            <person name="Kapitonov V.V."/>
            <person name="Kohara Y."/>
            <person name="Kuroki Y."/>
            <person name="Lindquist E."/>
            <person name="Lucas S."/>
            <person name="Osoegawa K."/>
            <person name="Pennacchio L.A."/>
            <person name="Salamov A.A."/>
            <person name="Satou Y."/>
            <person name="Sauka-Spengler T."/>
            <person name="Schmutz J."/>
            <person name="Shin-I T."/>
            <person name="Toyoda A."/>
            <person name="Bronner-Fraser M."/>
            <person name="Fujiyama A."/>
            <person name="Holland L.Z."/>
            <person name="Holland P.W.H."/>
            <person name="Satoh N."/>
            <person name="Rokhsar D.S."/>
        </authorList>
    </citation>
    <scope>NUCLEOTIDE SEQUENCE [LARGE SCALE GENOMIC DNA]</scope>
    <source>
        <strain evidence="19">S238N-H82</strain>
        <tissue evidence="19">Testes</tissue>
    </source>
</reference>
<dbReference type="PRINTS" id="PR00020">
    <property type="entry name" value="MAMDOMAIN"/>
</dbReference>
<feature type="domain" description="Laminin EGF-like" evidence="17">
    <location>
        <begin position="541"/>
        <end position="589"/>
    </location>
</feature>
<evidence type="ECO:0000256" key="13">
    <source>
        <dbReference type="PROSITE-ProRule" id="PRU00460"/>
    </source>
</evidence>
<feature type="region of interest" description="Disordered" evidence="14">
    <location>
        <begin position="746"/>
        <end position="768"/>
    </location>
</feature>
<feature type="domain" description="Laminin EGF-like" evidence="17">
    <location>
        <begin position="401"/>
        <end position="449"/>
    </location>
</feature>
<feature type="disulfide bond" evidence="13">
    <location>
        <begin position="146"/>
        <end position="155"/>
    </location>
</feature>
<sequence length="1216" mass="130811">MHESSVGTVILCVWTVLLTDAACPDTAFSCNDGFCIDRSLRCNGVTNCFDSSDELDCPGGGGNSGNTAPSPVKSGPCHGHSNIIEDGTGRCLGCKHHTAGWNCELCEEGYFGDATKGTPEDCRPMKQCVCHGHSNRCDSTGVCKGCKHNTEGLYCERCKEGYVGVATAGTPDDCRRKRADTPACQCNGHAKFCNEKGRCLNCRHNTMGQMCERCKPGYVGNPRQQTPRDCSPLFPGCNCHGHSLTCDASGKCTFCAHNTVGDRCQKCLPGYVGDARRGTPTDCQQYRPAAPCVCNGHAKQCDRLGTCMKCQHNTVGAFCEMCEQGFTGDATQGTPRDCVRSRSQCFCHGHSDMCGVLGRCLNCQHNTAGPQCESCKPGYVGDPTSGSPLSCRPRQAAGHWCNCNGHSVTCDTTGNCVNCLHNTEGPQCQSCRPGYRGDPTLGTPYDCVPVVTWPQEVMTCHQCHGHSDLCDNNGRCYVGLVLFSTRVQNRLYIDNNRPEMNCQHNTVGLFCERCKPGFTGIATSGSPWACRPVMPVTEPDCQCHGHAYTCDAEGRCKNCLHNTAGDRCQYCIPGYVGDATSGTPMDCNPASVVATAPQTSCECHGHAALCNQDGQCKDCRHNTVGDFCERCAPGYYGDATRGKFGDCAKCPCPLTVASNSFAKTCILAQDGRPTCSNCRRGYVGRNCERRSDLWECQTLSFMKSDIKYIKIANTSTQHTVESALTADCNFDTSLCGWTQDDTDDFDWRQQSGGTSTSNTGPSDDVTGGGQYMYTEISGIRDGKKARLSSPLLSTSTTSCYTLSFYYHMYGTHIGTLNVYVIQDGVPLDSTAPAWSLSDDQGDVWHEVEVVISRTQPYRIIFEAIKRGTTSYRGDMAIDEIKFLPRSCVGERSGCDFDTDVCDFEQNQDDDFDWTLQAGSTGSAGTGPSADHTSGTGQYIFIETSSPRQTGQVARISTHPIYVTSPICVSFYYHMYGRGIGTLNVVVAETSQPAGRTVWSETGDKGDVWLQGQFAVDAAVGGGERTAQITFEAVIGRVGFGDIAIDDVAYIRGPCPTQEPLPTTTPLTTPSRRPTTRPPPQTSTTPKPTTTTHKATAATDGGKPLDDRTSKMPSIQQRTTTPPSPTGSTGQSVTNKNTTAAIVGGMVGGVGAIVLVVIVVWVILYKTGRINSKEKFLHLTGMQGNATYDVKSEGGFDNPVYGNGLDVKSTGTEDPSV</sequence>
<dbReference type="PANTHER" id="PTHR10574">
    <property type="entry name" value="NETRIN/LAMININ-RELATED"/>
    <property type="match status" value="1"/>
</dbReference>
<feature type="disulfide bond" evidence="13">
    <location>
        <begin position="94"/>
        <end position="103"/>
    </location>
</feature>
<evidence type="ECO:0000256" key="12">
    <source>
        <dbReference type="PROSITE-ProRule" id="PRU00124"/>
    </source>
</evidence>
<keyword evidence="15" id="KW-0812">Transmembrane</keyword>
<feature type="disulfide bond" evidence="13">
    <location>
        <begin position="419"/>
        <end position="428"/>
    </location>
</feature>
<keyword evidence="3" id="KW-0272">Extracellular matrix</keyword>
<evidence type="ECO:0000256" key="16">
    <source>
        <dbReference type="SAM" id="SignalP"/>
    </source>
</evidence>
<feature type="signal peptide" evidence="16">
    <location>
        <begin position="1"/>
        <end position="21"/>
    </location>
</feature>
<evidence type="ECO:0000256" key="1">
    <source>
        <dbReference type="ARBA" id="ARBA00004302"/>
    </source>
</evidence>
<dbReference type="PANTHER" id="PTHR10574:SF444">
    <property type="entry name" value="BASEMENT MEMBRANE-SPECIFIC HEPARAN SULFATE PROTEOGLYCAN CORE PROTEIN"/>
    <property type="match status" value="1"/>
</dbReference>
<evidence type="ECO:0000256" key="4">
    <source>
        <dbReference type="ARBA" id="ARBA00022729"/>
    </source>
</evidence>
<keyword evidence="15" id="KW-1133">Transmembrane helix</keyword>
<evidence type="ECO:0000256" key="7">
    <source>
        <dbReference type="ARBA" id="ARBA00022889"/>
    </source>
</evidence>
<feature type="domain" description="Laminin EGF-like" evidence="17">
    <location>
        <begin position="76"/>
        <end position="124"/>
    </location>
</feature>
<dbReference type="eggNOG" id="KOG3509">
    <property type="taxonomic scope" value="Eukaryota"/>
</dbReference>
<keyword evidence="5" id="KW-0677">Repeat</keyword>
<feature type="transmembrane region" description="Helical" evidence="15">
    <location>
        <begin position="1140"/>
        <end position="1164"/>
    </location>
</feature>
<dbReference type="InterPro" id="IPR013320">
    <property type="entry name" value="ConA-like_dom_sf"/>
</dbReference>
<feature type="domain" description="Laminin EGF-like" evidence="17">
    <location>
        <begin position="292"/>
        <end position="340"/>
    </location>
</feature>
<feature type="compositionally biased region" description="Low complexity" evidence="14">
    <location>
        <begin position="751"/>
        <end position="760"/>
    </location>
</feature>
<feature type="compositionally biased region" description="Low complexity" evidence="14">
    <location>
        <begin position="1055"/>
        <end position="1072"/>
    </location>
</feature>
<evidence type="ECO:0000256" key="14">
    <source>
        <dbReference type="SAM" id="MobiDB-lite"/>
    </source>
</evidence>
<dbReference type="FunFam" id="2.10.25.10:FF:000188">
    <property type="entry name" value="Laminin subunit gamma 2"/>
    <property type="match status" value="8"/>
</dbReference>
<feature type="region of interest" description="Disordered" evidence="14">
    <location>
        <begin position="1054"/>
        <end position="1132"/>
    </location>
</feature>
<dbReference type="InterPro" id="IPR002049">
    <property type="entry name" value="LE_dom"/>
</dbReference>
<keyword evidence="10" id="KW-0325">Glycoprotein</keyword>
<evidence type="ECO:0000256" key="15">
    <source>
        <dbReference type="SAM" id="Phobius"/>
    </source>
</evidence>
<evidence type="ECO:0000256" key="2">
    <source>
        <dbReference type="ARBA" id="ARBA00022525"/>
    </source>
</evidence>
<feature type="disulfide bond" evidence="13">
    <location>
        <begin position="559"/>
        <end position="568"/>
    </location>
</feature>
<dbReference type="GO" id="GO:0007155">
    <property type="term" value="P:cell adhesion"/>
    <property type="evidence" value="ECO:0007669"/>
    <property type="project" value="UniProtKB-KW"/>
</dbReference>
<keyword evidence="4 16" id="KW-0732">Signal</keyword>
<proteinExistence type="predicted"/>
<feature type="chain" id="PRO_5002935893" evidence="16">
    <location>
        <begin position="22"/>
        <end position="1216"/>
    </location>
</feature>
<dbReference type="Gene3D" id="2.10.25.10">
    <property type="entry name" value="Laminin"/>
    <property type="match status" value="10"/>
</dbReference>
<gene>
    <name evidence="19" type="ORF">BRAFLDRAFT_122844</name>
</gene>
<dbReference type="GO" id="GO:0016020">
    <property type="term" value="C:membrane"/>
    <property type="evidence" value="ECO:0007669"/>
    <property type="project" value="InterPro"/>
</dbReference>
<evidence type="ECO:0000256" key="9">
    <source>
        <dbReference type="ARBA" id="ARBA00023157"/>
    </source>
</evidence>
<dbReference type="CDD" id="cd00112">
    <property type="entry name" value="LDLa"/>
    <property type="match status" value="1"/>
</dbReference>
<dbReference type="InterPro" id="IPR056863">
    <property type="entry name" value="LMN_ATRN_NET-like_EGF"/>
</dbReference>
<dbReference type="PROSITE" id="PS50060">
    <property type="entry name" value="MAM_2"/>
    <property type="match status" value="2"/>
</dbReference>
<dbReference type="SMART" id="SM00137">
    <property type="entry name" value="MAM"/>
    <property type="match status" value="2"/>
</dbReference>
<evidence type="ECO:0000313" key="19">
    <source>
        <dbReference type="EMBL" id="EEN57312.1"/>
    </source>
</evidence>
<keyword evidence="15" id="KW-0472">Membrane</keyword>
<feature type="domain" description="Laminin EGF-like" evidence="17">
    <location>
        <begin position="184"/>
        <end position="232"/>
    </location>
</feature>
<dbReference type="Pfam" id="PF00057">
    <property type="entry name" value="Ldl_recept_a"/>
    <property type="match status" value="1"/>
</dbReference>
<name>C3YQX1_BRAFL</name>
<feature type="domain" description="Laminin EGF-like" evidence="17">
    <location>
        <begin position="601"/>
        <end position="649"/>
    </location>
</feature>
<dbReference type="FunFam" id="2.10.25.10:FF:000065">
    <property type="entry name" value="Laminin subunit beta 1"/>
    <property type="match status" value="1"/>
</dbReference>
<evidence type="ECO:0000256" key="6">
    <source>
        <dbReference type="ARBA" id="ARBA00022869"/>
    </source>
</evidence>
<evidence type="ECO:0000256" key="11">
    <source>
        <dbReference type="ARBA" id="ARBA00023292"/>
    </source>
</evidence>
<evidence type="ECO:0000259" key="18">
    <source>
        <dbReference type="PROSITE" id="PS50060"/>
    </source>
</evidence>
<dbReference type="EMBL" id="GG666544">
    <property type="protein sequence ID" value="EEN57312.1"/>
    <property type="molecule type" value="Genomic_DNA"/>
</dbReference>
<evidence type="ECO:0000256" key="8">
    <source>
        <dbReference type="ARBA" id="ARBA00023054"/>
    </source>
</evidence>
<protein>
    <submittedName>
        <fullName evidence="19">Uncharacterized protein</fullName>
    </submittedName>
</protein>
<keyword evidence="8" id="KW-0175">Coiled coil</keyword>
<dbReference type="GO" id="GO:0005604">
    <property type="term" value="C:basement membrane"/>
    <property type="evidence" value="ECO:0007669"/>
    <property type="project" value="UniProtKB-SubCell"/>
</dbReference>
<dbReference type="AlphaFoldDB" id="C3YQX1"/>
<dbReference type="SMART" id="SM00181">
    <property type="entry name" value="EGF"/>
    <property type="match status" value="11"/>
</dbReference>
<keyword evidence="7" id="KW-0130">Cell adhesion</keyword>
<comment type="caution">
    <text evidence="13">Lacks conserved residue(s) required for the propagation of feature annotation.</text>
</comment>
<dbReference type="eggNOG" id="KOG1216">
    <property type="taxonomic scope" value="Eukaryota"/>
</dbReference>
<feature type="domain" description="Laminin EGF-like" evidence="17">
    <location>
        <begin position="345"/>
        <end position="393"/>
    </location>
</feature>
<dbReference type="InterPro" id="IPR036055">
    <property type="entry name" value="LDL_receptor-like_sf"/>
</dbReference>
<feature type="domain" description="MAM" evidence="18">
    <location>
        <begin position="726"/>
        <end position="889"/>
    </location>
</feature>
<dbReference type="InterPro" id="IPR000742">
    <property type="entry name" value="EGF"/>
</dbReference>
<comment type="subcellular location">
    <subcellularLocation>
        <location evidence="1">Secreted</location>
        <location evidence="1">Extracellular space</location>
        <location evidence="1">Extracellular matrix</location>
        <location evidence="1">Basement membrane</location>
    </subcellularLocation>
</comment>
<feature type="disulfide bond" evidence="13">
    <location>
        <begin position="619"/>
        <end position="628"/>
    </location>
</feature>
<dbReference type="SUPFAM" id="SSF49899">
    <property type="entry name" value="Concanavalin A-like lectins/glucanases"/>
    <property type="match status" value="2"/>
</dbReference>